<feature type="compositionally biased region" description="Low complexity" evidence="1">
    <location>
        <begin position="73"/>
        <end position="82"/>
    </location>
</feature>
<dbReference type="EMBL" id="JBHRYE010000046">
    <property type="protein sequence ID" value="MFC3673482.1"/>
    <property type="molecule type" value="Genomic_DNA"/>
</dbReference>
<dbReference type="RefSeq" id="WP_191325855.1">
    <property type="nucleotide sequence ID" value="NZ_BMZP01000023.1"/>
</dbReference>
<accession>A0ABV7V9D2</accession>
<protein>
    <recommendedName>
        <fullName evidence="4">J domain-containing protein</fullName>
    </recommendedName>
</protein>
<feature type="region of interest" description="Disordered" evidence="1">
    <location>
        <begin position="58"/>
        <end position="89"/>
    </location>
</feature>
<proteinExistence type="predicted"/>
<keyword evidence="3" id="KW-1185">Reference proteome</keyword>
<organism evidence="2 3">
    <name type="scientific">Novosphingobium pokkalii</name>
    <dbReference type="NCBI Taxonomy" id="1770194"/>
    <lineage>
        <taxon>Bacteria</taxon>
        <taxon>Pseudomonadati</taxon>
        <taxon>Pseudomonadota</taxon>
        <taxon>Alphaproteobacteria</taxon>
        <taxon>Sphingomonadales</taxon>
        <taxon>Sphingomonadaceae</taxon>
        <taxon>Novosphingobium</taxon>
    </lineage>
</organism>
<comment type="caution">
    <text evidence="2">The sequence shown here is derived from an EMBL/GenBank/DDBJ whole genome shotgun (WGS) entry which is preliminary data.</text>
</comment>
<gene>
    <name evidence="2" type="ORF">ACFOOT_18825</name>
</gene>
<evidence type="ECO:0000313" key="3">
    <source>
        <dbReference type="Proteomes" id="UP001595683"/>
    </source>
</evidence>
<reference evidence="3" key="1">
    <citation type="journal article" date="2019" name="Int. J. Syst. Evol. Microbiol.">
        <title>The Global Catalogue of Microorganisms (GCM) 10K type strain sequencing project: providing services to taxonomists for standard genome sequencing and annotation.</title>
        <authorList>
            <consortium name="The Broad Institute Genomics Platform"/>
            <consortium name="The Broad Institute Genome Sequencing Center for Infectious Disease"/>
            <person name="Wu L."/>
            <person name="Ma J."/>
        </authorList>
    </citation>
    <scope>NUCLEOTIDE SEQUENCE [LARGE SCALE GENOMIC DNA]</scope>
    <source>
        <strain evidence="3">KCTC 42224</strain>
    </source>
</reference>
<feature type="compositionally biased region" description="Basic and acidic residues" evidence="1">
    <location>
        <begin position="60"/>
        <end position="69"/>
    </location>
</feature>
<sequence>MSGALRGAWRRLGIEPTTDQGAIRRAYADALRAMDVDADVAGFAALRDARDTVLAWARQQPKDAAREAPEPESPAAPADEPAFVPGTWPHAAPRLDLPGSAEGAGVVAGEDHGHDALVPAPVFVPAQGPADAQFVMAQPTLGPAQLPAGELPVEAAAVAAARRDAPRADHALHALLLDGPGTEFGLAEAERARAAALIDELVAQADAGGVDLWARTEEWLAETLARAWPRSAPLLDGVARTFGWTDRPATTGDSPAVAFLIPRLNESPLLRTARPAEDALFTLLIPDEGSDEPLDEAGEAAAMQALGAVLDEARDARIERSAEIEGWLADLLVQSWPRSAPLLEPAAQAFNWESEHGHLNERPQIAYLNARLRGLRFVQKVQDKGHPLHRAWQELTRQGKRKSLFAPKAKVRQLIDGVRSNFPELEQHFNPMLVAAWEGRRLSGKGANFGWMAILLIGLIRMVIAIADYGNDHPVSAPRLPYETSVPAAPGQAPDPPFDPARDPVLADTVHRLFGADLSYADLARRNPNLAETLQANRRMTADAEQLARKAQTVLNMRFFLAHLNAKSPRLDDLARWRLDQMAAARADGPDTCLSVAGGGDLPPGRTLPEAALARQQKLARAMLAAGELDASRPQGTSRSYAIPGAMVDRVIALSQLSEARVRAAFHNQGSAADQCAVRIALIKAALAWQGTDRVAILQGT</sequence>
<evidence type="ECO:0000256" key="1">
    <source>
        <dbReference type="SAM" id="MobiDB-lite"/>
    </source>
</evidence>
<evidence type="ECO:0000313" key="2">
    <source>
        <dbReference type="EMBL" id="MFC3673482.1"/>
    </source>
</evidence>
<name>A0ABV7V9D2_9SPHN</name>
<evidence type="ECO:0008006" key="4">
    <source>
        <dbReference type="Google" id="ProtNLM"/>
    </source>
</evidence>
<dbReference type="Proteomes" id="UP001595683">
    <property type="component" value="Unassembled WGS sequence"/>
</dbReference>